<dbReference type="AlphaFoldDB" id="A0A561E8S6"/>
<dbReference type="Proteomes" id="UP000318297">
    <property type="component" value="Unassembled WGS sequence"/>
</dbReference>
<evidence type="ECO:0000259" key="1">
    <source>
        <dbReference type="SMART" id="SM00226"/>
    </source>
</evidence>
<gene>
    <name evidence="2" type="ORF">BKA23_0802</name>
</gene>
<evidence type="ECO:0000313" key="2">
    <source>
        <dbReference type="EMBL" id="TWE12006.1"/>
    </source>
</evidence>
<proteinExistence type="predicted"/>
<dbReference type="InterPro" id="IPR036196">
    <property type="entry name" value="Ptyr_pPase_sf"/>
</dbReference>
<keyword evidence="3" id="KW-1185">Reference proteome</keyword>
<dbReference type="SMART" id="SM00226">
    <property type="entry name" value="LMWPc"/>
    <property type="match status" value="1"/>
</dbReference>
<dbReference type="EMBL" id="VIVQ01000001">
    <property type="protein sequence ID" value="TWE12006.1"/>
    <property type="molecule type" value="Genomic_DNA"/>
</dbReference>
<name>A0A561E8S6_9MICO</name>
<evidence type="ECO:0000313" key="3">
    <source>
        <dbReference type="Proteomes" id="UP000318297"/>
    </source>
</evidence>
<accession>A0A561E8S6</accession>
<protein>
    <submittedName>
        <fullName evidence="2">Low molecular weight phosphotyrosine protein phosphatase</fullName>
    </submittedName>
</protein>
<dbReference type="InterPro" id="IPR023485">
    <property type="entry name" value="Ptyr_pPase"/>
</dbReference>
<reference evidence="2 3" key="1">
    <citation type="submission" date="2019-06" db="EMBL/GenBank/DDBJ databases">
        <title>Sequencing the genomes of 1000 actinobacteria strains.</title>
        <authorList>
            <person name="Klenk H.-P."/>
        </authorList>
    </citation>
    <scope>NUCLEOTIDE SEQUENCE [LARGE SCALE GENOMIC DNA]</scope>
    <source>
        <strain evidence="2 3">DSM 19560</strain>
    </source>
</reference>
<dbReference type="SUPFAM" id="SSF52788">
    <property type="entry name" value="Phosphotyrosine protein phosphatases I"/>
    <property type="match status" value="1"/>
</dbReference>
<sequence>MFGLHDLPITQPIGRGKSRSDPSIACACVGVNFVPYVDRSFADRTGGCGLFAVKVVRLDAMKPGRILVVGDGNVCRSPVFHLLLARAVQGTGVIVGSAGLTALPDDPIERAVQHALVSRGIEAAYFTAREATPELLDSADLVLAVDRVVRTTTVQYAPAVLRRTFAVVDFSELLSQSTRDRLWTFRGSEQAPADGLVDELVNVAHRRRPDVQGVSAGQARIVAPVDPAGIERFIDSAEALVRPIADRLFEMASQTGQ</sequence>
<organism evidence="2 3">
    <name type="scientific">Rudaeicoccus suwonensis</name>
    <dbReference type="NCBI Taxonomy" id="657409"/>
    <lineage>
        <taxon>Bacteria</taxon>
        <taxon>Bacillati</taxon>
        <taxon>Actinomycetota</taxon>
        <taxon>Actinomycetes</taxon>
        <taxon>Micrococcales</taxon>
        <taxon>Dermacoccaceae</taxon>
        <taxon>Rudaeicoccus</taxon>
    </lineage>
</organism>
<dbReference type="Pfam" id="PF01451">
    <property type="entry name" value="LMWPc"/>
    <property type="match status" value="1"/>
</dbReference>
<comment type="caution">
    <text evidence="2">The sequence shown here is derived from an EMBL/GenBank/DDBJ whole genome shotgun (WGS) entry which is preliminary data.</text>
</comment>
<feature type="domain" description="Phosphotyrosine protein phosphatase I" evidence="1">
    <location>
        <begin position="64"/>
        <end position="177"/>
    </location>
</feature>
<dbReference type="Gene3D" id="3.40.50.2300">
    <property type="match status" value="1"/>
</dbReference>